<evidence type="ECO:0000256" key="1">
    <source>
        <dbReference type="SAM" id="MobiDB-lite"/>
    </source>
</evidence>
<reference evidence="2" key="1">
    <citation type="journal article" date="2012" name="Nature">
        <title>The oyster genome reveals stress adaptation and complexity of shell formation.</title>
        <authorList>
            <person name="Zhang G."/>
            <person name="Fang X."/>
            <person name="Guo X."/>
            <person name="Li L."/>
            <person name="Luo R."/>
            <person name="Xu F."/>
            <person name="Yang P."/>
            <person name="Zhang L."/>
            <person name="Wang X."/>
            <person name="Qi H."/>
            <person name="Xiong Z."/>
            <person name="Que H."/>
            <person name="Xie Y."/>
            <person name="Holland P.W."/>
            <person name="Paps J."/>
            <person name="Zhu Y."/>
            <person name="Wu F."/>
            <person name="Chen Y."/>
            <person name="Wang J."/>
            <person name="Peng C."/>
            <person name="Meng J."/>
            <person name="Yang L."/>
            <person name="Liu J."/>
            <person name="Wen B."/>
            <person name="Zhang N."/>
            <person name="Huang Z."/>
            <person name="Zhu Q."/>
            <person name="Feng Y."/>
            <person name="Mount A."/>
            <person name="Hedgecock D."/>
            <person name="Xu Z."/>
            <person name="Liu Y."/>
            <person name="Domazet-Loso T."/>
            <person name="Du Y."/>
            <person name="Sun X."/>
            <person name="Zhang S."/>
            <person name="Liu B."/>
            <person name="Cheng P."/>
            <person name="Jiang X."/>
            <person name="Li J."/>
            <person name="Fan D."/>
            <person name="Wang W."/>
            <person name="Fu W."/>
            <person name="Wang T."/>
            <person name="Wang B."/>
            <person name="Zhang J."/>
            <person name="Peng Z."/>
            <person name="Li Y."/>
            <person name="Li N."/>
            <person name="Wang J."/>
            <person name="Chen M."/>
            <person name="He Y."/>
            <person name="Tan F."/>
            <person name="Song X."/>
            <person name="Zheng Q."/>
            <person name="Huang R."/>
            <person name="Yang H."/>
            <person name="Du X."/>
            <person name="Chen L."/>
            <person name="Yang M."/>
            <person name="Gaffney P.M."/>
            <person name="Wang S."/>
            <person name="Luo L."/>
            <person name="She Z."/>
            <person name="Ming Y."/>
            <person name="Huang W."/>
            <person name="Zhang S."/>
            <person name="Huang B."/>
            <person name="Zhang Y."/>
            <person name="Qu T."/>
            <person name="Ni P."/>
            <person name="Miao G."/>
            <person name="Wang J."/>
            <person name="Wang Q."/>
            <person name="Steinberg C.E."/>
            <person name="Wang H."/>
            <person name="Li N."/>
            <person name="Qian L."/>
            <person name="Zhang G."/>
            <person name="Li Y."/>
            <person name="Yang H."/>
            <person name="Liu X."/>
            <person name="Wang J."/>
            <person name="Yin Y."/>
            <person name="Wang J."/>
        </authorList>
    </citation>
    <scope>NUCLEOTIDE SEQUENCE [LARGE SCALE GENOMIC DNA]</scope>
    <source>
        <strain evidence="2">05x7-T-G4-1.051#20</strain>
    </source>
</reference>
<dbReference type="EMBL" id="JH822973">
    <property type="protein sequence ID" value="EKC17405.1"/>
    <property type="molecule type" value="Genomic_DNA"/>
</dbReference>
<sequence length="220" mass="25097">MRLDEGSQEFLWRCILSIPDLEFYRLPSPRGVLNPKLPIVIDPESGVTVDFDMGEELYPIKIIQHEGPIIGSCSTYDSRQCVTMEIKADNSGTWPTAKDVTEKYGMSLVMVASQEQRFTALCGDELEPSSLYSLTPVNFCILERIGRLVELTLSLRENLLVGTEMIASLNRMMLVNTNRERRVRYQHPNLGRPGRRPHFLDPSKTTRQQHINKYSGHIES</sequence>
<feature type="compositionally biased region" description="Polar residues" evidence="1">
    <location>
        <begin position="203"/>
        <end position="212"/>
    </location>
</feature>
<feature type="region of interest" description="Disordered" evidence="1">
    <location>
        <begin position="186"/>
        <end position="220"/>
    </location>
</feature>
<dbReference type="GO" id="GO:0042791">
    <property type="term" value="P:5S class rRNA transcription by RNA polymerase III"/>
    <property type="evidence" value="ECO:0007669"/>
    <property type="project" value="TreeGrafter"/>
</dbReference>
<accession>K1PLS3</accession>
<dbReference type="PANTHER" id="PTHR15180">
    <property type="entry name" value="GENERAL TRANSCRIPTION FACTOR 3C POLYPEPTIDE 1"/>
    <property type="match status" value="1"/>
</dbReference>
<organism evidence="2">
    <name type="scientific">Magallana gigas</name>
    <name type="common">Pacific oyster</name>
    <name type="synonym">Crassostrea gigas</name>
    <dbReference type="NCBI Taxonomy" id="29159"/>
    <lineage>
        <taxon>Eukaryota</taxon>
        <taxon>Metazoa</taxon>
        <taxon>Spiralia</taxon>
        <taxon>Lophotrochozoa</taxon>
        <taxon>Mollusca</taxon>
        <taxon>Bivalvia</taxon>
        <taxon>Autobranchia</taxon>
        <taxon>Pteriomorphia</taxon>
        <taxon>Ostreida</taxon>
        <taxon>Ostreoidea</taxon>
        <taxon>Ostreidae</taxon>
        <taxon>Magallana</taxon>
    </lineage>
</organism>
<dbReference type="GO" id="GO:0003677">
    <property type="term" value="F:DNA binding"/>
    <property type="evidence" value="ECO:0007669"/>
    <property type="project" value="InterPro"/>
</dbReference>
<gene>
    <name evidence="2" type="ORF">CGI_10000900</name>
</gene>
<evidence type="ECO:0000313" key="2">
    <source>
        <dbReference type="EMBL" id="EKC17405.1"/>
    </source>
</evidence>
<proteinExistence type="predicted"/>
<dbReference type="InParanoid" id="K1PLS3"/>
<name>K1PLS3_MAGGI</name>
<dbReference type="InterPro" id="IPR044210">
    <property type="entry name" value="Tfc3-like"/>
</dbReference>
<dbReference type="PANTHER" id="PTHR15180:SF1">
    <property type="entry name" value="GENERAL TRANSCRIPTION FACTOR 3C POLYPEPTIDE 1"/>
    <property type="match status" value="1"/>
</dbReference>
<protein>
    <submittedName>
        <fullName evidence="2">General transcription factor 3C polypeptide 1</fullName>
    </submittedName>
</protein>
<dbReference type="HOGENOM" id="CLU_1257140_0_0_1"/>
<dbReference type="GO" id="GO:0006384">
    <property type="term" value="P:transcription initiation at RNA polymerase III promoter"/>
    <property type="evidence" value="ECO:0007669"/>
    <property type="project" value="InterPro"/>
</dbReference>
<dbReference type="GO" id="GO:0000127">
    <property type="term" value="C:transcription factor TFIIIC complex"/>
    <property type="evidence" value="ECO:0007669"/>
    <property type="project" value="InterPro"/>
</dbReference>
<dbReference type="AlphaFoldDB" id="K1PLS3"/>